<proteinExistence type="predicted"/>
<evidence type="ECO:0000313" key="3">
    <source>
        <dbReference type="EMBL" id="KAG2942947.1"/>
    </source>
</evidence>
<dbReference type="Proteomes" id="UP000735874">
    <property type="component" value="Unassembled WGS sequence"/>
</dbReference>
<protein>
    <submittedName>
        <fullName evidence="6">Uncharacterized protein</fullName>
    </submittedName>
</protein>
<dbReference type="Proteomes" id="UP000251314">
    <property type="component" value="Unassembled WGS sequence"/>
</dbReference>
<evidence type="ECO:0000313" key="4">
    <source>
        <dbReference type="EMBL" id="KAG2985250.1"/>
    </source>
</evidence>
<dbReference type="OrthoDB" id="10431590at2759"/>
<dbReference type="Proteomes" id="UP000736787">
    <property type="component" value="Unassembled WGS sequence"/>
</dbReference>
<dbReference type="EMBL" id="RCMK01000222">
    <property type="protein sequence ID" value="KAG2942947.1"/>
    <property type="molecule type" value="Genomic_DNA"/>
</dbReference>
<dbReference type="EMBL" id="RCMI01000211">
    <property type="protein sequence ID" value="KAG2925431.1"/>
    <property type="molecule type" value="Genomic_DNA"/>
</dbReference>
<dbReference type="Proteomes" id="UP000697107">
    <property type="component" value="Unassembled WGS sequence"/>
</dbReference>
<keyword evidence="7" id="KW-1185">Reference proteome</keyword>
<evidence type="ECO:0000313" key="5">
    <source>
        <dbReference type="EMBL" id="KAG3223193.1"/>
    </source>
</evidence>
<evidence type="ECO:0000313" key="6">
    <source>
        <dbReference type="EMBL" id="RAW40113.1"/>
    </source>
</evidence>
<gene>
    <name evidence="6" type="ORF">PC110_g3658</name>
    <name evidence="1" type="ORF">PC113_g10282</name>
    <name evidence="2" type="ORF">PC115_g8265</name>
    <name evidence="3" type="ORF">PC117_g9607</name>
    <name evidence="4" type="ORF">PC118_g8433</name>
    <name evidence="5" type="ORF">PC129_g6125</name>
</gene>
<evidence type="ECO:0000313" key="7">
    <source>
        <dbReference type="Proteomes" id="UP000251314"/>
    </source>
</evidence>
<reference evidence="1" key="2">
    <citation type="submission" date="2018-10" db="EMBL/GenBank/DDBJ databases">
        <title>Effector identification in a new, highly contiguous assembly of the strawberry crown rot pathogen Phytophthora cactorum.</title>
        <authorList>
            <person name="Armitage A.D."/>
            <person name="Nellist C.F."/>
            <person name="Bates H."/>
            <person name="Vickerstaff R.J."/>
            <person name="Harrison R.J."/>
        </authorList>
    </citation>
    <scope>NUCLEOTIDE SEQUENCE</scope>
    <source>
        <strain evidence="1">15-7</strain>
        <strain evidence="2">4032</strain>
        <strain evidence="3">4040</strain>
        <strain evidence="4">P415</strain>
        <strain evidence="5">P421</strain>
    </source>
</reference>
<dbReference type="Proteomes" id="UP000774804">
    <property type="component" value="Unassembled WGS sequence"/>
</dbReference>
<reference evidence="6 7" key="1">
    <citation type="submission" date="2018-01" db="EMBL/GenBank/DDBJ databases">
        <title>Draft genome of the strawberry crown rot pathogen Phytophthora cactorum.</title>
        <authorList>
            <person name="Armitage A.D."/>
            <person name="Lysoe E."/>
            <person name="Nellist C.F."/>
            <person name="Harrison R.J."/>
            <person name="Brurberg M.B."/>
        </authorList>
    </citation>
    <scope>NUCLEOTIDE SEQUENCE [LARGE SCALE GENOMIC DNA]</scope>
    <source>
        <strain evidence="6 7">10300</strain>
    </source>
</reference>
<evidence type="ECO:0000313" key="2">
    <source>
        <dbReference type="EMBL" id="KAG2925431.1"/>
    </source>
</evidence>
<dbReference type="VEuPathDB" id="FungiDB:PC110_g3658"/>
<accession>A0A329ST19</accession>
<dbReference type="AlphaFoldDB" id="A0A329ST19"/>
<sequence length="61" mass="6801">MMDHQLPDEPKRVKSATMWSSASSTCGESWVADKLIGSWIWESSDGLPSGQDFAFQKQLNP</sequence>
<dbReference type="EMBL" id="RCML01000216">
    <property type="protein sequence ID" value="KAG2985250.1"/>
    <property type="molecule type" value="Genomic_DNA"/>
</dbReference>
<dbReference type="Proteomes" id="UP000760860">
    <property type="component" value="Unassembled WGS sequence"/>
</dbReference>
<name>A0A329ST19_9STRA</name>
<dbReference type="EMBL" id="RCMV01000153">
    <property type="protein sequence ID" value="KAG3223193.1"/>
    <property type="molecule type" value="Genomic_DNA"/>
</dbReference>
<dbReference type="EMBL" id="RCMG01000272">
    <property type="protein sequence ID" value="KAG2857888.1"/>
    <property type="molecule type" value="Genomic_DNA"/>
</dbReference>
<dbReference type="EMBL" id="MJFZ01000053">
    <property type="protein sequence ID" value="RAW40113.1"/>
    <property type="molecule type" value="Genomic_DNA"/>
</dbReference>
<evidence type="ECO:0000313" key="1">
    <source>
        <dbReference type="EMBL" id="KAG2857888.1"/>
    </source>
</evidence>
<organism evidence="6 7">
    <name type="scientific">Phytophthora cactorum</name>
    <dbReference type="NCBI Taxonomy" id="29920"/>
    <lineage>
        <taxon>Eukaryota</taxon>
        <taxon>Sar</taxon>
        <taxon>Stramenopiles</taxon>
        <taxon>Oomycota</taxon>
        <taxon>Peronosporomycetes</taxon>
        <taxon>Peronosporales</taxon>
        <taxon>Peronosporaceae</taxon>
        <taxon>Phytophthora</taxon>
    </lineage>
</organism>
<comment type="caution">
    <text evidence="6">The sequence shown here is derived from an EMBL/GenBank/DDBJ whole genome shotgun (WGS) entry which is preliminary data.</text>
</comment>